<comment type="caution">
    <text evidence="5">The sequence shown here is derived from an EMBL/GenBank/DDBJ whole genome shotgun (WGS) entry which is preliminary data.</text>
</comment>
<dbReference type="Gene3D" id="1.20.1260.20">
    <property type="entry name" value="PPE superfamily"/>
    <property type="match status" value="1"/>
</dbReference>
<proteinExistence type="inferred from homology"/>
<evidence type="ECO:0000313" key="5">
    <source>
        <dbReference type="EMBL" id="MBS9536228.1"/>
    </source>
</evidence>
<dbReference type="SUPFAM" id="SSF140459">
    <property type="entry name" value="PE/PPE dimer-like"/>
    <property type="match status" value="1"/>
</dbReference>
<evidence type="ECO:0000256" key="2">
    <source>
        <dbReference type="SAM" id="MobiDB-lite"/>
    </source>
</evidence>
<evidence type="ECO:0000259" key="4">
    <source>
        <dbReference type="Pfam" id="PF12484"/>
    </source>
</evidence>
<comment type="similarity">
    <text evidence="1">Belongs to the mycobacterial PPE family.</text>
</comment>
<evidence type="ECO:0000313" key="6">
    <source>
        <dbReference type="Proteomes" id="UP001519535"/>
    </source>
</evidence>
<dbReference type="InterPro" id="IPR000030">
    <property type="entry name" value="PPE_dom"/>
</dbReference>
<organism evidence="5 6">
    <name type="scientific">Mycolicibacter acidiphilus</name>
    <dbReference type="NCBI Taxonomy" id="2835306"/>
    <lineage>
        <taxon>Bacteria</taxon>
        <taxon>Bacillati</taxon>
        <taxon>Actinomycetota</taxon>
        <taxon>Actinomycetes</taxon>
        <taxon>Mycobacteriales</taxon>
        <taxon>Mycobacteriaceae</taxon>
        <taxon>Mycolicibacter</taxon>
    </lineage>
</organism>
<keyword evidence="6" id="KW-1185">Reference proteome</keyword>
<dbReference type="PANTHER" id="PTHR46766">
    <property type="entry name" value="GLUTAMINE-RICH PROTEIN 2"/>
    <property type="match status" value="1"/>
</dbReference>
<feature type="region of interest" description="Disordered" evidence="2">
    <location>
        <begin position="374"/>
        <end position="400"/>
    </location>
</feature>
<accession>A0ABS5RRS5</accession>
<evidence type="ECO:0000259" key="3">
    <source>
        <dbReference type="Pfam" id="PF00823"/>
    </source>
</evidence>
<dbReference type="PANTHER" id="PTHR46766:SF1">
    <property type="entry name" value="GLUTAMINE-RICH PROTEIN 2"/>
    <property type="match status" value="1"/>
</dbReference>
<evidence type="ECO:0000256" key="1">
    <source>
        <dbReference type="ARBA" id="ARBA00010652"/>
    </source>
</evidence>
<gene>
    <name evidence="5" type="ORF">KIH27_21835</name>
</gene>
<protein>
    <submittedName>
        <fullName evidence="5">PPE family protein</fullName>
    </submittedName>
</protein>
<dbReference type="Pfam" id="PF12484">
    <property type="entry name" value="PPE-SVP"/>
    <property type="match status" value="1"/>
</dbReference>
<dbReference type="EMBL" id="JAHCLR010000095">
    <property type="protein sequence ID" value="MBS9536228.1"/>
    <property type="molecule type" value="Genomic_DNA"/>
</dbReference>
<dbReference type="InterPro" id="IPR022171">
    <property type="entry name" value="PPE_C"/>
</dbReference>
<reference evidence="5 6" key="1">
    <citation type="submission" date="2021-05" db="EMBL/GenBank/DDBJ databases">
        <title>Mycobacterium acidophilum sp. nov., an extremely acid-tolerant member of the genus Mycobacterium.</title>
        <authorList>
            <person name="Xia J."/>
        </authorList>
    </citation>
    <scope>NUCLEOTIDE SEQUENCE [LARGE SCALE GENOMIC DNA]</scope>
    <source>
        <strain evidence="5 6">M1</strain>
    </source>
</reference>
<dbReference type="RefSeq" id="WP_214095055.1">
    <property type="nucleotide sequence ID" value="NZ_JAHCLR010000095.1"/>
</dbReference>
<sequence>MTGFSGLPPEAVSGRLYAGAGSGPLVAAASAWDRLAATLGSAASSYSSVVSGLVDEAWQGPGSAAMAAAAQPYIEWMTALAGQAAQLAGQVRVAAAAFEAAHAGAVPPAVVAANRSELSSLVSGNVLGQNSAAIAVNQAEYSSMWAQDAAVMQTYAAGSAAATKAVTGFSPAPQTTNPAGTANQAAGAVGTAGSAADSSQGFLADILGTNTFTGLNSIGGSFGTLALQSSGPMFLSEMAQFFELPLMTATGKLSVLGPMAAANAMAAGTGAGLASSVTVGEPALALAASHEPVSTSGVSAGAGRAMPLGRLSVPPAWATAAPDIRLAATALPAAGSVALAPAGLGMAGGGIGGVPMVAGMVNTPRAGETRARAVGDEAAAPVVESDREAAADAGGSDAQELESLRDRMGDLAMECKAVARLMREAMR</sequence>
<name>A0ABS5RRS5_9MYCO</name>
<dbReference type="Proteomes" id="UP001519535">
    <property type="component" value="Unassembled WGS sequence"/>
</dbReference>
<feature type="domain" description="PPE family C-terminal" evidence="4">
    <location>
        <begin position="299"/>
        <end position="364"/>
    </location>
</feature>
<feature type="domain" description="PPE" evidence="3">
    <location>
        <begin position="4"/>
        <end position="165"/>
    </location>
</feature>
<dbReference type="InterPro" id="IPR038332">
    <property type="entry name" value="PPE_sf"/>
</dbReference>
<dbReference type="Pfam" id="PF00823">
    <property type="entry name" value="PPE"/>
    <property type="match status" value="1"/>
</dbReference>